<evidence type="ECO:0000313" key="1">
    <source>
        <dbReference type="EMBL" id="KAH3785453.1"/>
    </source>
</evidence>
<comment type="caution">
    <text evidence="1">The sequence shown here is derived from an EMBL/GenBank/DDBJ whole genome shotgun (WGS) entry which is preliminary data.</text>
</comment>
<keyword evidence="2" id="KW-1185">Reference proteome</keyword>
<dbReference type="SUPFAM" id="SSF50998">
    <property type="entry name" value="Quinoprotein alcohol dehydrogenase-like"/>
    <property type="match status" value="1"/>
</dbReference>
<dbReference type="Proteomes" id="UP000828390">
    <property type="component" value="Unassembled WGS sequence"/>
</dbReference>
<sequence length="100" mass="11684">MLFTRDSTRLLFSADKGLESGEQRSDDVDHLFCWDIEHNKEIYELCDTETQMQYEKVKSDGSTSMEGCYLLDDNQIVTTCFDNVVRVYDVKSGQYHPLER</sequence>
<reference evidence="1" key="2">
    <citation type="submission" date="2020-11" db="EMBL/GenBank/DDBJ databases">
        <authorList>
            <person name="McCartney M.A."/>
            <person name="Auch B."/>
            <person name="Kono T."/>
            <person name="Mallez S."/>
            <person name="Becker A."/>
            <person name="Gohl D.M."/>
            <person name="Silverstein K.A.T."/>
            <person name="Koren S."/>
            <person name="Bechman K.B."/>
            <person name="Herman A."/>
            <person name="Abrahante J.E."/>
            <person name="Garbe J."/>
        </authorList>
    </citation>
    <scope>NUCLEOTIDE SEQUENCE</scope>
    <source>
        <strain evidence="1">Duluth1</strain>
        <tissue evidence="1">Whole animal</tissue>
    </source>
</reference>
<organism evidence="1 2">
    <name type="scientific">Dreissena polymorpha</name>
    <name type="common">Zebra mussel</name>
    <name type="synonym">Mytilus polymorpha</name>
    <dbReference type="NCBI Taxonomy" id="45954"/>
    <lineage>
        <taxon>Eukaryota</taxon>
        <taxon>Metazoa</taxon>
        <taxon>Spiralia</taxon>
        <taxon>Lophotrochozoa</taxon>
        <taxon>Mollusca</taxon>
        <taxon>Bivalvia</taxon>
        <taxon>Autobranchia</taxon>
        <taxon>Heteroconchia</taxon>
        <taxon>Euheterodonta</taxon>
        <taxon>Imparidentia</taxon>
        <taxon>Neoheterodontei</taxon>
        <taxon>Myida</taxon>
        <taxon>Dreissenoidea</taxon>
        <taxon>Dreissenidae</taxon>
        <taxon>Dreissena</taxon>
    </lineage>
</organism>
<protein>
    <submittedName>
        <fullName evidence="1">Uncharacterized protein</fullName>
    </submittedName>
</protein>
<dbReference type="AlphaFoldDB" id="A0A9D4ETL5"/>
<dbReference type="EMBL" id="JAIWYP010000008">
    <property type="protein sequence ID" value="KAH3785453.1"/>
    <property type="molecule type" value="Genomic_DNA"/>
</dbReference>
<evidence type="ECO:0000313" key="2">
    <source>
        <dbReference type="Proteomes" id="UP000828390"/>
    </source>
</evidence>
<gene>
    <name evidence="1" type="ORF">DPMN_163543</name>
</gene>
<name>A0A9D4ETL5_DREPO</name>
<dbReference type="InterPro" id="IPR011047">
    <property type="entry name" value="Quinoprotein_ADH-like_sf"/>
</dbReference>
<proteinExistence type="predicted"/>
<accession>A0A9D4ETL5</accession>
<reference evidence="1" key="1">
    <citation type="journal article" date="2019" name="bioRxiv">
        <title>The Genome of the Zebra Mussel, Dreissena polymorpha: A Resource for Invasive Species Research.</title>
        <authorList>
            <person name="McCartney M.A."/>
            <person name="Auch B."/>
            <person name="Kono T."/>
            <person name="Mallez S."/>
            <person name="Zhang Y."/>
            <person name="Obille A."/>
            <person name="Becker A."/>
            <person name="Abrahante J.E."/>
            <person name="Garbe J."/>
            <person name="Badalamenti J.P."/>
            <person name="Herman A."/>
            <person name="Mangelson H."/>
            <person name="Liachko I."/>
            <person name="Sullivan S."/>
            <person name="Sone E.D."/>
            <person name="Koren S."/>
            <person name="Silverstein K.A.T."/>
            <person name="Beckman K.B."/>
            <person name="Gohl D.M."/>
        </authorList>
    </citation>
    <scope>NUCLEOTIDE SEQUENCE</scope>
    <source>
        <strain evidence="1">Duluth1</strain>
        <tissue evidence="1">Whole animal</tissue>
    </source>
</reference>